<gene>
    <name evidence="2" type="ORF">CHIRRI_LOCUS10536</name>
</gene>
<reference evidence="2" key="1">
    <citation type="submission" date="2022-01" db="EMBL/GenBank/DDBJ databases">
        <authorList>
            <person name="King R."/>
        </authorList>
    </citation>
    <scope>NUCLEOTIDE SEQUENCE</scope>
</reference>
<organism evidence="2 3">
    <name type="scientific">Chironomus riparius</name>
    <dbReference type="NCBI Taxonomy" id="315576"/>
    <lineage>
        <taxon>Eukaryota</taxon>
        <taxon>Metazoa</taxon>
        <taxon>Ecdysozoa</taxon>
        <taxon>Arthropoda</taxon>
        <taxon>Hexapoda</taxon>
        <taxon>Insecta</taxon>
        <taxon>Pterygota</taxon>
        <taxon>Neoptera</taxon>
        <taxon>Endopterygota</taxon>
        <taxon>Diptera</taxon>
        <taxon>Nematocera</taxon>
        <taxon>Chironomoidea</taxon>
        <taxon>Chironomidae</taxon>
        <taxon>Chironominae</taxon>
        <taxon>Chironomus</taxon>
    </lineage>
</organism>
<keyword evidence="3" id="KW-1185">Reference proteome</keyword>
<dbReference type="Pfam" id="PF03392">
    <property type="entry name" value="OS-D"/>
    <property type="match status" value="1"/>
</dbReference>
<dbReference type="EMBL" id="OU895879">
    <property type="protein sequence ID" value="CAG9807690.1"/>
    <property type="molecule type" value="Genomic_DNA"/>
</dbReference>
<feature type="chain" id="PRO_5040129903" description="Chemosensory protein" evidence="1">
    <location>
        <begin position="20"/>
        <end position="119"/>
    </location>
</feature>
<dbReference type="InterPro" id="IPR036682">
    <property type="entry name" value="OS_D_A10/PebIII_sf"/>
</dbReference>
<evidence type="ECO:0000313" key="2">
    <source>
        <dbReference type="EMBL" id="CAG9807690.1"/>
    </source>
</evidence>
<dbReference type="PANTHER" id="PTHR11257:SF13">
    <property type="entry name" value="GEO07322P1"/>
    <property type="match status" value="1"/>
</dbReference>
<keyword evidence="1" id="KW-0732">Signal</keyword>
<name>A0A9N9WST2_9DIPT</name>
<sequence>MKNVLLFCLISLGFVAVNAQISRLENFDVNVLLKNDRILNNYMKCLLDKGPCTNDGRDLKKHLPEALETICGQCTPKQKKDTKQLINHLETKKPQIFSEVRAKYDPNGERLRAFKSLQI</sequence>
<dbReference type="Proteomes" id="UP001153620">
    <property type="component" value="Chromosome 3"/>
</dbReference>
<evidence type="ECO:0008006" key="4">
    <source>
        <dbReference type="Google" id="ProtNLM"/>
    </source>
</evidence>
<proteinExistence type="predicted"/>
<dbReference type="PANTHER" id="PTHR11257">
    <property type="entry name" value="CHEMOSENSORY PROTEIN-RELATED"/>
    <property type="match status" value="1"/>
</dbReference>
<dbReference type="InterPro" id="IPR005055">
    <property type="entry name" value="A10/PebIII"/>
</dbReference>
<protein>
    <recommendedName>
        <fullName evidence="4">Chemosensory protein</fullName>
    </recommendedName>
</protein>
<reference evidence="2" key="2">
    <citation type="submission" date="2022-10" db="EMBL/GenBank/DDBJ databases">
        <authorList>
            <consortium name="ENA_rothamsted_submissions"/>
            <consortium name="culmorum"/>
            <person name="King R."/>
        </authorList>
    </citation>
    <scope>NUCLEOTIDE SEQUENCE</scope>
</reference>
<dbReference type="AlphaFoldDB" id="A0A9N9WST2"/>
<accession>A0A9N9WST2</accession>
<feature type="signal peptide" evidence="1">
    <location>
        <begin position="1"/>
        <end position="19"/>
    </location>
</feature>
<evidence type="ECO:0000313" key="3">
    <source>
        <dbReference type="Proteomes" id="UP001153620"/>
    </source>
</evidence>
<dbReference type="OrthoDB" id="6344725at2759"/>
<dbReference type="Gene3D" id="1.10.2080.10">
    <property type="entry name" value="Insect odorant-binding protein A10/Ejaculatory bulb-specific protein 3"/>
    <property type="match status" value="1"/>
</dbReference>
<dbReference type="SUPFAM" id="SSF100910">
    <property type="entry name" value="Chemosensory protein Csp2"/>
    <property type="match status" value="1"/>
</dbReference>
<evidence type="ECO:0000256" key="1">
    <source>
        <dbReference type="SAM" id="SignalP"/>
    </source>
</evidence>